<comment type="catalytic activity">
    <reaction evidence="8 9">
        <text>guanosine(26) in tRNA + 2 S-adenosyl-L-methionine = N(2)-dimethylguanosine(26) in tRNA + 2 S-adenosyl-L-homocysteine + 2 H(+)</text>
        <dbReference type="Rhea" id="RHEA:43140"/>
        <dbReference type="Rhea" id="RHEA-COMP:10359"/>
        <dbReference type="Rhea" id="RHEA-COMP:10360"/>
        <dbReference type="ChEBI" id="CHEBI:15378"/>
        <dbReference type="ChEBI" id="CHEBI:57856"/>
        <dbReference type="ChEBI" id="CHEBI:59789"/>
        <dbReference type="ChEBI" id="CHEBI:74269"/>
        <dbReference type="ChEBI" id="CHEBI:74513"/>
        <dbReference type="EC" id="2.1.1.216"/>
    </reaction>
</comment>
<dbReference type="OrthoDB" id="6349953at2759"/>
<evidence type="ECO:0000313" key="12">
    <source>
        <dbReference type="Proteomes" id="UP001140172"/>
    </source>
</evidence>
<evidence type="ECO:0000256" key="1">
    <source>
        <dbReference type="ARBA" id="ARBA00022555"/>
    </source>
</evidence>
<gene>
    <name evidence="11" type="primary">TRM1</name>
    <name evidence="11" type="ORF">GGI15_002465</name>
</gene>
<evidence type="ECO:0000256" key="4">
    <source>
        <dbReference type="ARBA" id="ARBA00022691"/>
    </source>
</evidence>
<dbReference type="GO" id="GO:0160104">
    <property type="term" value="F:tRNA (guanine(26)-N2)-dimethyltransferase activity"/>
    <property type="evidence" value="ECO:0007669"/>
    <property type="project" value="UniProtKB-UniRule"/>
</dbReference>
<dbReference type="GO" id="GO:0000049">
    <property type="term" value="F:tRNA binding"/>
    <property type="evidence" value="ECO:0007669"/>
    <property type="project" value="UniProtKB-UniRule"/>
</dbReference>
<dbReference type="Gene3D" id="3.40.50.150">
    <property type="entry name" value="Vaccinia Virus protein VP39"/>
    <property type="match status" value="1"/>
</dbReference>
<accession>A0A9W8HHV0</accession>
<dbReference type="Pfam" id="PF02005">
    <property type="entry name" value="TRM"/>
    <property type="match status" value="1"/>
</dbReference>
<evidence type="ECO:0000256" key="9">
    <source>
        <dbReference type="PROSITE-ProRule" id="PRU00958"/>
    </source>
</evidence>
<dbReference type="AlphaFoldDB" id="A0A9W8HHV0"/>
<keyword evidence="2 9" id="KW-0489">Methyltransferase</keyword>
<organism evidence="11 12">
    <name type="scientific">Coemansia interrupta</name>
    <dbReference type="NCBI Taxonomy" id="1126814"/>
    <lineage>
        <taxon>Eukaryota</taxon>
        <taxon>Fungi</taxon>
        <taxon>Fungi incertae sedis</taxon>
        <taxon>Zoopagomycota</taxon>
        <taxon>Kickxellomycotina</taxon>
        <taxon>Kickxellomycetes</taxon>
        <taxon>Kickxellales</taxon>
        <taxon>Kickxellaceae</taxon>
        <taxon>Coemansia</taxon>
    </lineage>
</organism>
<dbReference type="GO" id="GO:0005634">
    <property type="term" value="C:nucleus"/>
    <property type="evidence" value="ECO:0007669"/>
    <property type="project" value="TreeGrafter"/>
</dbReference>
<dbReference type="EMBL" id="JANBUM010000132">
    <property type="protein sequence ID" value="KAJ2783743.1"/>
    <property type="molecule type" value="Genomic_DNA"/>
</dbReference>
<comment type="caution">
    <text evidence="11">The sequence shown here is derived from an EMBL/GenBank/DDBJ whole genome shotgun (WGS) entry which is preliminary data.</text>
</comment>
<dbReference type="PROSITE" id="PS51626">
    <property type="entry name" value="SAM_MT_TRM1"/>
    <property type="match status" value="1"/>
</dbReference>
<proteinExistence type="inferred from homology"/>
<dbReference type="InterPro" id="IPR042296">
    <property type="entry name" value="tRNA_met_Trm1_C"/>
</dbReference>
<dbReference type="FunFam" id="3.30.56.70:FF:000001">
    <property type="entry name" value="tRNA (guanine(26)-N(2))-dimethyltransferase"/>
    <property type="match status" value="1"/>
</dbReference>
<dbReference type="Proteomes" id="UP001140172">
    <property type="component" value="Unassembled WGS sequence"/>
</dbReference>
<dbReference type="PANTHER" id="PTHR10631">
    <property type="entry name" value="N 2 ,N 2 -DIMETHYLGUANOSINE TRNA METHYLTRANSFERASE"/>
    <property type="match status" value="1"/>
</dbReference>
<keyword evidence="4 9" id="KW-0949">S-adenosyl-L-methionine</keyword>
<protein>
    <recommendedName>
        <fullName evidence="7 9">tRNA (guanine(26)-N(2))-dimethyltransferase</fullName>
        <ecNumber evidence="7 9">2.1.1.216</ecNumber>
    </recommendedName>
</protein>
<dbReference type="GO" id="GO:0002940">
    <property type="term" value="P:tRNA N2-guanine methylation"/>
    <property type="evidence" value="ECO:0007669"/>
    <property type="project" value="TreeGrafter"/>
</dbReference>
<evidence type="ECO:0000256" key="10">
    <source>
        <dbReference type="SAM" id="MobiDB-lite"/>
    </source>
</evidence>
<evidence type="ECO:0000256" key="8">
    <source>
        <dbReference type="ARBA" id="ARBA00051897"/>
    </source>
</evidence>
<dbReference type="SUPFAM" id="SSF53335">
    <property type="entry name" value="S-adenosyl-L-methionine-dependent methyltransferases"/>
    <property type="match status" value="1"/>
</dbReference>
<evidence type="ECO:0000256" key="6">
    <source>
        <dbReference type="ARBA" id="ARBA00022884"/>
    </source>
</evidence>
<keyword evidence="12" id="KW-1185">Reference proteome</keyword>
<dbReference type="InterPro" id="IPR002905">
    <property type="entry name" value="Trm1"/>
</dbReference>
<name>A0A9W8HHV0_9FUNG</name>
<dbReference type="EC" id="2.1.1.216" evidence="7 9"/>
<evidence type="ECO:0000256" key="5">
    <source>
        <dbReference type="ARBA" id="ARBA00022694"/>
    </source>
</evidence>
<reference evidence="11" key="1">
    <citation type="submission" date="2022-07" db="EMBL/GenBank/DDBJ databases">
        <title>Phylogenomic reconstructions and comparative analyses of Kickxellomycotina fungi.</title>
        <authorList>
            <person name="Reynolds N.K."/>
            <person name="Stajich J.E."/>
            <person name="Barry K."/>
            <person name="Grigoriev I.V."/>
            <person name="Crous P."/>
            <person name="Smith M.E."/>
        </authorList>
    </citation>
    <scope>NUCLEOTIDE SEQUENCE</scope>
    <source>
        <strain evidence="11">BCRC 34489</strain>
    </source>
</reference>
<evidence type="ECO:0000256" key="3">
    <source>
        <dbReference type="ARBA" id="ARBA00022679"/>
    </source>
</evidence>
<sequence length="539" mass="58838">MASSEEAPQYNVDDYKQITEGQATILFPKHNEVFYNPVQQFNRDMSIAAIKTWRDMTMEARLQRYERSQRAEKQRPATTFTVLEALAASGLRSVRYAKEIEDIEYIVANDLLGDAVESIRRNVHYNGLSQRLVRANEGDAMAVMYGRRADKFDVIDLDPYGTAAPFLDGAVQAVKNGGLLCVTCTDLAVLASNNHPSTCFYKYGGSPLKAEFCHELALRLVVHSLQQAANKHKLFVEPLLSCSIDFYVRLFVRVHERPVLVKGVASQTGLVFHCRGCGGFATQPMGTVEEGKGGSKKYLVAAGPAVDRLCDACGGRQEVGGPCWLGPLHNRDFVRRMYDGVSRAPTLYGTQARMKGMLKVVLEELDTPLHYTLAQLFSAVRAACPTLVRVNSALLNAGFRVSGVHSCPAAIKTDAPPHVVWDVVRAHVKEVGRSPRVVEGSPAGRILAAEPTTEVSFEPHEGADPESRRIKLVRYQINPEKNWGPKARHGTQRGAAGDGAAKRKPGDETAAVDAAVAGIEAVAVAEAKAEADAKKPRTD</sequence>
<keyword evidence="5 9" id="KW-0819">tRNA processing</keyword>
<evidence type="ECO:0000256" key="2">
    <source>
        <dbReference type="ARBA" id="ARBA00022603"/>
    </source>
</evidence>
<keyword evidence="1 9" id="KW-0820">tRNA-binding</keyword>
<evidence type="ECO:0000256" key="7">
    <source>
        <dbReference type="ARBA" id="ARBA00039099"/>
    </source>
</evidence>
<dbReference type="FunFam" id="3.40.50.150:FF:000051">
    <property type="entry name" value="tRNA (guanine(26)-N(2))-dimethyltransferase"/>
    <property type="match status" value="1"/>
</dbReference>
<comment type="similarity">
    <text evidence="9">Belongs to the class I-like SAM-binding methyltransferase superfamily. Trm1 family.</text>
</comment>
<dbReference type="Gene3D" id="3.30.56.70">
    <property type="entry name" value="N2,N2-dimethylguanosine tRNA methyltransferase, C-terminal domain"/>
    <property type="match status" value="1"/>
</dbReference>
<evidence type="ECO:0000313" key="11">
    <source>
        <dbReference type="EMBL" id="KAJ2783743.1"/>
    </source>
</evidence>
<keyword evidence="3 9" id="KW-0808">Transferase</keyword>
<feature type="region of interest" description="Disordered" evidence="10">
    <location>
        <begin position="480"/>
        <end position="510"/>
    </location>
</feature>
<dbReference type="PANTHER" id="PTHR10631:SF3">
    <property type="entry name" value="TRNA (GUANINE(26)-N(2))-DIMETHYLTRANSFERASE"/>
    <property type="match status" value="1"/>
</dbReference>
<dbReference type="NCBIfam" id="TIGR00308">
    <property type="entry name" value="TRM1"/>
    <property type="match status" value="1"/>
</dbReference>
<keyword evidence="6 9" id="KW-0694">RNA-binding</keyword>
<dbReference type="InterPro" id="IPR029063">
    <property type="entry name" value="SAM-dependent_MTases_sf"/>
</dbReference>